<protein>
    <recommendedName>
        <fullName evidence="3">Antitoxin HicB</fullName>
    </recommendedName>
</protein>
<keyword evidence="2" id="KW-1185">Reference proteome</keyword>
<evidence type="ECO:0008006" key="3">
    <source>
        <dbReference type="Google" id="ProtNLM"/>
    </source>
</evidence>
<proteinExistence type="predicted"/>
<dbReference type="Pfam" id="PF21748">
    <property type="entry name" value="UPF0150"/>
    <property type="match status" value="1"/>
</dbReference>
<dbReference type="InterPro" id="IPR049389">
    <property type="entry name" value="TTHA0281-like"/>
</dbReference>
<dbReference type="Proteomes" id="UP000252107">
    <property type="component" value="Unassembled WGS sequence"/>
</dbReference>
<reference evidence="1" key="1">
    <citation type="submission" date="2016-04" db="EMBL/GenBank/DDBJ databases">
        <authorList>
            <person name="Tabuchi Yagui T.R."/>
        </authorList>
    </citation>
    <scope>NUCLEOTIDE SEQUENCE [LARGE SCALE GENOMIC DNA]</scope>
    <source>
        <strain evidence="1">NIES-26</strain>
    </source>
</reference>
<dbReference type="AlphaFoldDB" id="A0A367R7Y6"/>
<accession>A0A367R7Y6</accession>
<comment type="caution">
    <text evidence="1">The sequence shown here is derived from an EMBL/GenBank/DDBJ whole genome shotgun (WGS) entry which is preliminary data.</text>
</comment>
<organism evidence="1 2">
    <name type="scientific">Nostoc minutum NIES-26</name>
    <dbReference type="NCBI Taxonomy" id="1844469"/>
    <lineage>
        <taxon>Bacteria</taxon>
        <taxon>Bacillati</taxon>
        <taxon>Cyanobacteriota</taxon>
        <taxon>Cyanophyceae</taxon>
        <taxon>Nostocales</taxon>
        <taxon>Nostocaceae</taxon>
        <taxon>Nostoc</taxon>
    </lineage>
</organism>
<evidence type="ECO:0000313" key="1">
    <source>
        <dbReference type="EMBL" id="RCJ32515.1"/>
    </source>
</evidence>
<dbReference type="Gene3D" id="3.30.160.250">
    <property type="match status" value="1"/>
</dbReference>
<dbReference type="SUPFAM" id="SSF143100">
    <property type="entry name" value="TTHA1013/TTHA0281-like"/>
    <property type="match status" value="1"/>
</dbReference>
<gene>
    <name evidence="1" type="ORF">A6770_18660</name>
</gene>
<sequence>MLSDYVDRAIAKAIYDKLEDGTFTGRIPVCKGVIAFASTLRECEDELRSTLEDWILLALKLGHSLPVIDSIDLNKEPTLESMDTV</sequence>
<name>A0A367R7Y6_9NOSO</name>
<dbReference type="InterPro" id="IPR035069">
    <property type="entry name" value="TTHA1013/TTHA0281-like"/>
</dbReference>
<evidence type="ECO:0000313" key="2">
    <source>
        <dbReference type="Proteomes" id="UP000252107"/>
    </source>
</evidence>
<dbReference type="EMBL" id="LXQD01000205">
    <property type="protein sequence ID" value="RCJ32515.1"/>
    <property type="molecule type" value="Genomic_DNA"/>
</dbReference>